<sequence length="317" mass="35512">MPVKNLLSFFALLLLSHEGIAQQSLQGVEVLGNKLLARETILSGFPLQTNMPLSSDMSSFKAWCDKLEVRLHVPFARCSIVGFGGGKIYAVVDVVEAGNDSKLKIQEKMPYRDIELNSDLYKLSRQLTSVWIEKLKKNVGVNSFVSRGVFLDYDDQELSLLANQLFLLASMQKQTIFDVLLYSKSESQRTEAAHLLNWCGDPQAAMIKAMIAFRDESSSVRNNLVQFISFYFTYIPSADIHHLIGDLAWQLNLPSHTDRNKALGVLFLLLKQHPEIAKQVRELAEDEITYLAKNSVLPNVGGVAKKILEQLNKDAPG</sequence>
<organism evidence="1 2">
    <name type="scientific">Undibacterium aquatile</name>
    <dbReference type="NCBI Taxonomy" id="1537398"/>
    <lineage>
        <taxon>Bacteria</taxon>
        <taxon>Pseudomonadati</taxon>
        <taxon>Pseudomonadota</taxon>
        <taxon>Betaproteobacteria</taxon>
        <taxon>Burkholderiales</taxon>
        <taxon>Oxalobacteraceae</taxon>
        <taxon>Undibacterium</taxon>
    </lineage>
</organism>
<protein>
    <recommendedName>
        <fullName evidence="3">HEAT repeat protein</fullName>
    </recommendedName>
</protein>
<evidence type="ECO:0008006" key="3">
    <source>
        <dbReference type="Google" id="ProtNLM"/>
    </source>
</evidence>
<dbReference type="Proteomes" id="UP000637632">
    <property type="component" value="Unassembled WGS sequence"/>
</dbReference>
<name>A0ABR6XIS8_9BURK</name>
<dbReference type="SUPFAM" id="SSF48371">
    <property type="entry name" value="ARM repeat"/>
    <property type="match status" value="1"/>
</dbReference>
<evidence type="ECO:0000313" key="1">
    <source>
        <dbReference type="EMBL" id="MBC3812810.1"/>
    </source>
</evidence>
<evidence type="ECO:0000313" key="2">
    <source>
        <dbReference type="Proteomes" id="UP000637632"/>
    </source>
</evidence>
<reference evidence="1 2" key="1">
    <citation type="submission" date="2020-08" db="EMBL/GenBank/DDBJ databases">
        <title>Novel species isolated from subtropical streams in China.</title>
        <authorList>
            <person name="Lu H."/>
        </authorList>
    </citation>
    <scope>NUCLEOTIDE SEQUENCE [LARGE SCALE GENOMIC DNA]</scope>
    <source>
        <strain evidence="1 2">CCTCC AB 2015119</strain>
    </source>
</reference>
<accession>A0ABR6XIS8</accession>
<keyword evidence="2" id="KW-1185">Reference proteome</keyword>
<dbReference type="RefSeq" id="WP_190480729.1">
    <property type="nucleotide sequence ID" value="NZ_JACOFT010000006.1"/>
</dbReference>
<gene>
    <name evidence="1" type="ORF">H8K26_15305</name>
</gene>
<comment type="caution">
    <text evidence="1">The sequence shown here is derived from an EMBL/GenBank/DDBJ whole genome shotgun (WGS) entry which is preliminary data.</text>
</comment>
<proteinExistence type="predicted"/>
<dbReference type="InterPro" id="IPR016024">
    <property type="entry name" value="ARM-type_fold"/>
</dbReference>
<dbReference type="EMBL" id="JACOFT010000006">
    <property type="protein sequence ID" value="MBC3812810.1"/>
    <property type="molecule type" value="Genomic_DNA"/>
</dbReference>